<sequence>MEEIDRSGQFVGDSAAFWCNAIFFNESYELDIYAIRNDVLGTSRPGPQLSTGIPGDGPRGSGDVLTRSQKLQLTSSNECRIEAQLRHKTACNTAGVQPVDFISDLCGYLWILVCTARNLQLSDGERTLAVYGGRSRNFRMAGNRLASVSTLHMSSGSSLTQQDAELGLKLELDKLTTRFAACR</sequence>
<dbReference type="AlphaFoldDB" id="A0A0D7A5Y8"/>
<protein>
    <submittedName>
        <fullName evidence="1">Uncharacterized protein</fullName>
    </submittedName>
</protein>
<dbReference type="Proteomes" id="UP000054144">
    <property type="component" value="Unassembled WGS sequence"/>
</dbReference>
<keyword evidence="2" id="KW-1185">Reference proteome</keyword>
<dbReference type="EMBL" id="KN882033">
    <property type="protein sequence ID" value="KIY46417.1"/>
    <property type="molecule type" value="Genomic_DNA"/>
</dbReference>
<organism evidence="1 2">
    <name type="scientific">Fistulina hepatica ATCC 64428</name>
    <dbReference type="NCBI Taxonomy" id="1128425"/>
    <lineage>
        <taxon>Eukaryota</taxon>
        <taxon>Fungi</taxon>
        <taxon>Dikarya</taxon>
        <taxon>Basidiomycota</taxon>
        <taxon>Agaricomycotina</taxon>
        <taxon>Agaricomycetes</taxon>
        <taxon>Agaricomycetidae</taxon>
        <taxon>Agaricales</taxon>
        <taxon>Fistulinaceae</taxon>
        <taxon>Fistulina</taxon>
    </lineage>
</organism>
<accession>A0A0D7A5Y8</accession>
<reference evidence="1 2" key="1">
    <citation type="journal article" date="2015" name="Fungal Genet. Biol.">
        <title>Evolution of novel wood decay mechanisms in Agaricales revealed by the genome sequences of Fistulina hepatica and Cylindrobasidium torrendii.</title>
        <authorList>
            <person name="Floudas D."/>
            <person name="Held B.W."/>
            <person name="Riley R."/>
            <person name="Nagy L.G."/>
            <person name="Koehler G."/>
            <person name="Ransdell A.S."/>
            <person name="Younus H."/>
            <person name="Chow J."/>
            <person name="Chiniquy J."/>
            <person name="Lipzen A."/>
            <person name="Tritt A."/>
            <person name="Sun H."/>
            <person name="Haridas S."/>
            <person name="LaButti K."/>
            <person name="Ohm R.A."/>
            <person name="Kues U."/>
            <person name="Blanchette R.A."/>
            <person name="Grigoriev I.V."/>
            <person name="Minto R.E."/>
            <person name="Hibbett D.S."/>
        </authorList>
    </citation>
    <scope>NUCLEOTIDE SEQUENCE [LARGE SCALE GENOMIC DNA]</scope>
    <source>
        <strain evidence="1 2">ATCC 64428</strain>
    </source>
</reference>
<name>A0A0D7A5Y8_9AGAR</name>
<evidence type="ECO:0000313" key="1">
    <source>
        <dbReference type="EMBL" id="KIY46417.1"/>
    </source>
</evidence>
<gene>
    <name evidence="1" type="ORF">FISHEDRAFT_60386</name>
</gene>
<evidence type="ECO:0000313" key="2">
    <source>
        <dbReference type="Proteomes" id="UP000054144"/>
    </source>
</evidence>
<proteinExistence type="predicted"/>